<dbReference type="Pfam" id="PF15065">
    <property type="entry name" value="NCU-G1"/>
    <property type="match status" value="1"/>
</dbReference>
<comment type="similarity">
    <text evidence="1">Belongs to the GLMP family.</text>
</comment>
<evidence type="ECO:0000256" key="6">
    <source>
        <dbReference type="ARBA" id="ARBA00023180"/>
    </source>
</evidence>
<keyword evidence="4 11" id="KW-1133">Transmembrane helix</keyword>
<keyword evidence="6" id="KW-0325">Glycoprotein</keyword>
<comment type="function">
    <text evidence="8">Required to protect lysosomal transporter MFSD1 from lysosomal proteolysis and for MFSD1 lysosomal localization.</text>
</comment>
<feature type="chain" id="PRO_5008581876" description="Lysosomal protein NCU-G1" evidence="12">
    <location>
        <begin position="24"/>
        <end position="404"/>
    </location>
</feature>
<feature type="transmembrane region" description="Helical" evidence="11">
    <location>
        <begin position="364"/>
        <end position="390"/>
    </location>
</feature>
<organism evidence="13">
    <name type="scientific">Clastoptera arizonana</name>
    <name type="common">Arizona spittle bug</name>
    <dbReference type="NCBI Taxonomy" id="38151"/>
    <lineage>
        <taxon>Eukaryota</taxon>
        <taxon>Metazoa</taxon>
        <taxon>Ecdysozoa</taxon>
        <taxon>Arthropoda</taxon>
        <taxon>Hexapoda</taxon>
        <taxon>Insecta</taxon>
        <taxon>Pterygota</taxon>
        <taxon>Neoptera</taxon>
        <taxon>Paraneoptera</taxon>
        <taxon>Hemiptera</taxon>
        <taxon>Auchenorrhyncha</taxon>
        <taxon>Cercopoidea</taxon>
        <taxon>Clastopteridae</taxon>
        <taxon>Clastoptera</taxon>
    </lineage>
</organism>
<evidence type="ECO:0000256" key="3">
    <source>
        <dbReference type="ARBA" id="ARBA00022729"/>
    </source>
</evidence>
<feature type="signal peptide" evidence="12">
    <location>
        <begin position="1"/>
        <end position="23"/>
    </location>
</feature>
<evidence type="ECO:0000256" key="9">
    <source>
        <dbReference type="ARBA" id="ARBA00024189"/>
    </source>
</evidence>
<evidence type="ECO:0000256" key="2">
    <source>
        <dbReference type="ARBA" id="ARBA00022692"/>
    </source>
</evidence>
<reference evidence="13" key="1">
    <citation type="submission" date="2015-12" db="EMBL/GenBank/DDBJ databases">
        <title>De novo transcriptome assembly of four potential Pierce s Disease insect vectors from Arizona vineyards.</title>
        <authorList>
            <person name="Tassone E.E."/>
        </authorList>
    </citation>
    <scope>NUCLEOTIDE SEQUENCE</scope>
</reference>
<dbReference type="AlphaFoldDB" id="A0A1B6E8L9"/>
<evidence type="ECO:0000256" key="10">
    <source>
        <dbReference type="ARBA" id="ARBA00044960"/>
    </source>
</evidence>
<evidence type="ECO:0000256" key="8">
    <source>
        <dbReference type="ARBA" id="ARBA00024176"/>
    </source>
</evidence>
<protein>
    <recommendedName>
        <fullName evidence="14">Lysosomal protein NCU-G1</fullName>
    </recommendedName>
</protein>
<keyword evidence="7" id="KW-0458">Lysosome</keyword>
<accession>A0A1B6E8L9</accession>
<evidence type="ECO:0000256" key="5">
    <source>
        <dbReference type="ARBA" id="ARBA00023136"/>
    </source>
</evidence>
<evidence type="ECO:0000256" key="7">
    <source>
        <dbReference type="ARBA" id="ARBA00023228"/>
    </source>
</evidence>
<evidence type="ECO:0000256" key="12">
    <source>
        <dbReference type="SAM" id="SignalP"/>
    </source>
</evidence>
<dbReference type="InterPro" id="IPR029382">
    <property type="entry name" value="NCU-G1"/>
</dbReference>
<dbReference type="GO" id="GO:0005765">
    <property type="term" value="C:lysosomal membrane"/>
    <property type="evidence" value="ECO:0007669"/>
    <property type="project" value="UniProtKB-SubCell"/>
</dbReference>
<evidence type="ECO:0000313" key="13">
    <source>
        <dbReference type="EMBL" id="JAS34288.1"/>
    </source>
</evidence>
<sequence length="404" mass="44867">MKIFKIIPFFCAFILLGLRETAANRQLSYKVNPDCQLPQCNNSSIILIHVKAVGEKDVLHHIWDFSGKPSVMLAVTSPNTSIEIDWDNFIFGMADSVKINPRPTYTYSVVLDEIIEFNDEDDKGNLPNNNANSSYITTIDTKDISWRISEQVNDTDKVHFTVEGGFPESIKKNGTIQITMSAFASYGHEEPLPRLLHSGNASQVDIVLNKLTTLYPKSRFGIHLIAASTDDLNATVAVKARQTLDDEHAPGVFNVVEVLTPKAVAEDTLGGYLQWRPVVYTSPERDMTNSTESIQYSAPNLRNPIEALNCTLLYCVFGNLLSEMLVVESNVTFGVAHDGFYKNNYAAWTFLVGYGHPPVEKFSMLVTLVLSIGLGLPALLIVVGGACIFIRRLSRNNENLFLGR</sequence>
<comment type="subunit">
    <text evidence="10">Interacts (via lumenal domain) with lysosomal protein MFSD1; the interaction starts while both proteins are still in the endoplasmic reticulum and is required for stabilization of MFSD1 in lysosomes but has no direct effect on its targeting to lysosomes or transporter activity.</text>
</comment>
<evidence type="ECO:0008006" key="14">
    <source>
        <dbReference type="Google" id="ProtNLM"/>
    </source>
</evidence>
<evidence type="ECO:0000256" key="1">
    <source>
        <dbReference type="ARBA" id="ARBA00010599"/>
    </source>
</evidence>
<dbReference type="PANTHER" id="PTHR31981:SF1">
    <property type="entry name" value="GLYCOSYLATED LYSOSOMAL MEMBRANE PROTEIN"/>
    <property type="match status" value="1"/>
</dbReference>
<evidence type="ECO:0000256" key="11">
    <source>
        <dbReference type="SAM" id="Phobius"/>
    </source>
</evidence>
<gene>
    <name evidence="13" type="ORF">g.16720</name>
</gene>
<keyword evidence="5 11" id="KW-0472">Membrane</keyword>
<comment type="subcellular location">
    <subcellularLocation>
        <location evidence="9">Lysosome membrane</location>
        <topology evidence="9">Single-pass type I membrane protein</topology>
        <orientation evidence="9">Lumenal side</orientation>
    </subcellularLocation>
</comment>
<keyword evidence="2 11" id="KW-0812">Transmembrane</keyword>
<dbReference type="EMBL" id="GEDC01003010">
    <property type="protein sequence ID" value="JAS34288.1"/>
    <property type="molecule type" value="Transcribed_RNA"/>
</dbReference>
<evidence type="ECO:0000256" key="4">
    <source>
        <dbReference type="ARBA" id="ARBA00022989"/>
    </source>
</evidence>
<name>A0A1B6E8L9_9HEMI</name>
<keyword evidence="3 12" id="KW-0732">Signal</keyword>
<dbReference type="PANTHER" id="PTHR31981">
    <property type="entry name" value="GLYCOSYLATED LYSOSOMAL MEMBRANE PROTEIN"/>
    <property type="match status" value="1"/>
</dbReference>
<proteinExistence type="inferred from homology"/>